<reference evidence="3 4" key="1">
    <citation type="submission" date="2018-11" db="EMBL/GenBank/DDBJ databases">
        <authorList>
            <person name="Lopez-Roques C."/>
            <person name="Donnadieu C."/>
            <person name="Bouchez O."/>
            <person name="Klopp C."/>
            <person name="Cabau C."/>
            <person name="Zahm M."/>
        </authorList>
    </citation>
    <scope>NUCLEOTIDE SEQUENCE [LARGE SCALE GENOMIC DNA]</scope>
    <source>
        <strain evidence="3">RS831</strain>
        <tissue evidence="3">Whole body</tissue>
    </source>
</reference>
<accession>A0A437C1H6</accession>
<dbReference type="AlphaFoldDB" id="A0A437C1H6"/>
<dbReference type="Proteomes" id="UP000283210">
    <property type="component" value="Chromosome 23"/>
</dbReference>
<evidence type="ECO:0000256" key="2">
    <source>
        <dbReference type="SAM" id="MobiDB-lite"/>
    </source>
</evidence>
<feature type="coiled-coil region" evidence="1">
    <location>
        <begin position="69"/>
        <end position="96"/>
    </location>
</feature>
<keyword evidence="4" id="KW-1185">Reference proteome</keyword>
<reference evidence="3 4" key="2">
    <citation type="submission" date="2019-01" db="EMBL/GenBank/DDBJ databases">
        <title>A chromosome length genome reference of the Java medaka (oryzias javanicus).</title>
        <authorList>
            <person name="Herpin A."/>
            <person name="Takehana Y."/>
            <person name="Naruse K."/>
            <person name="Ansai S."/>
            <person name="Kawaguchi M."/>
        </authorList>
    </citation>
    <scope>NUCLEOTIDE SEQUENCE [LARGE SCALE GENOMIC DNA]</scope>
    <source>
        <strain evidence="3">RS831</strain>
        <tissue evidence="3">Whole body</tissue>
    </source>
</reference>
<name>A0A437C1H6_ORYJA</name>
<evidence type="ECO:0000313" key="4">
    <source>
        <dbReference type="Proteomes" id="UP000283210"/>
    </source>
</evidence>
<feature type="compositionally biased region" description="Polar residues" evidence="2">
    <location>
        <begin position="28"/>
        <end position="40"/>
    </location>
</feature>
<sequence length="170" mass="19597">MDFQHTGRMGGRHLSQIQEESDSREHSTTFQPVIVSQQRTGEADKPALDEEQEPDGNCQSEPSSLDLNLQDKMLENRSLLEELVRIEAELRGAELQESVHLDEDLPKKDDLPHQQKNRLQWQTFFFLGLSQRVSKPWASSYFRTFPMHMYCLPVQSAGHKCRTLGQKKSS</sequence>
<protein>
    <submittedName>
        <fullName evidence="3">Uncharacterized protein</fullName>
    </submittedName>
</protein>
<dbReference type="OrthoDB" id="8958173at2759"/>
<keyword evidence="1" id="KW-0175">Coiled coil</keyword>
<proteinExistence type="predicted"/>
<feature type="region of interest" description="Disordered" evidence="2">
    <location>
        <begin position="1"/>
        <end position="67"/>
    </location>
</feature>
<gene>
    <name evidence="3" type="ORF">OJAV_G00222800</name>
</gene>
<organism evidence="3 4">
    <name type="scientific">Oryzias javanicus</name>
    <name type="common">Javanese ricefish</name>
    <name type="synonym">Aplocheilus javanicus</name>
    <dbReference type="NCBI Taxonomy" id="123683"/>
    <lineage>
        <taxon>Eukaryota</taxon>
        <taxon>Metazoa</taxon>
        <taxon>Chordata</taxon>
        <taxon>Craniata</taxon>
        <taxon>Vertebrata</taxon>
        <taxon>Euteleostomi</taxon>
        <taxon>Actinopterygii</taxon>
        <taxon>Neopterygii</taxon>
        <taxon>Teleostei</taxon>
        <taxon>Neoteleostei</taxon>
        <taxon>Acanthomorphata</taxon>
        <taxon>Ovalentaria</taxon>
        <taxon>Atherinomorphae</taxon>
        <taxon>Beloniformes</taxon>
        <taxon>Adrianichthyidae</taxon>
        <taxon>Oryziinae</taxon>
        <taxon>Oryzias</taxon>
    </lineage>
</organism>
<evidence type="ECO:0000256" key="1">
    <source>
        <dbReference type="SAM" id="Coils"/>
    </source>
</evidence>
<feature type="compositionally biased region" description="Polar residues" evidence="2">
    <location>
        <begin position="57"/>
        <end position="67"/>
    </location>
</feature>
<dbReference type="EMBL" id="CM012459">
    <property type="protein sequence ID" value="RVE56593.1"/>
    <property type="molecule type" value="Genomic_DNA"/>
</dbReference>
<evidence type="ECO:0000313" key="3">
    <source>
        <dbReference type="EMBL" id="RVE56593.1"/>
    </source>
</evidence>